<proteinExistence type="predicted"/>
<evidence type="ECO:0000256" key="1">
    <source>
        <dbReference type="SAM" id="MobiDB-lite"/>
    </source>
</evidence>
<comment type="caution">
    <text evidence="2">The sequence shown here is derived from an EMBL/GenBank/DDBJ whole genome shotgun (WGS) entry which is preliminary data.</text>
</comment>
<evidence type="ECO:0000313" key="3">
    <source>
        <dbReference type="Proteomes" id="UP001054945"/>
    </source>
</evidence>
<organism evidence="2 3">
    <name type="scientific">Caerostris extrusa</name>
    <name type="common">Bark spider</name>
    <name type="synonym">Caerostris bankana</name>
    <dbReference type="NCBI Taxonomy" id="172846"/>
    <lineage>
        <taxon>Eukaryota</taxon>
        <taxon>Metazoa</taxon>
        <taxon>Ecdysozoa</taxon>
        <taxon>Arthropoda</taxon>
        <taxon>Chelicerata</taxon>
        <taxon>Arachnida</taxon>
        <taxon>Araneae</taxon>
        <taxon>Araneomorphae</taxon>
        <taxon>Entelegynae</taxon>
        <taxon>Araneoidea</taxon>
        <taxon>Araneidae</taxon>
        <taxon>Caerostris</taxon>
    </lineage>
</organism>
<dbReference type="EMBL" id="BPLR01009483">
    <property type="protein sequence ID" value="GIY32283.1"/>
    <property type="molecule type" value="Genomic_DNA"/>
</dbReference>
<accession>A0AAV4SKK4</accession>
<feature type="region of interest" description="Disordered" evidence="1">
    <location>
        <begin position="26"/>
        <end position="45"/>
    </location>
</feature>
<gene>
    <name evidence="2" type="ORF">CEXT_448401</name>
</gene>
<sequence length="81" mass="9601">MSSLFDMKLIEHEGVTLGLEKLKKPADNRSKETSYWNNKADDKQEQKVAKWPFLKKKTSNYDYNLAYTKIPNNCYWKIDPL</sequence>
<keyword evidence="3" id="KW-1185">Reference proteome</keyword>
<evidence type="ECO:0000313" key="2">
    <source>
        <dbReference type="EMBL" id="GIY32283.1"/>
    </source>
</evidence>
<name>A0AAV4SKK4_CAEEX</name>
<protein>
    <submittedName>
        <fullName evidence="2">Uncharacterized protein</fullName>
    </submittedName>
</protein>
<dbReference type="Proteomes" id="UP001054945">
    <property type="component" value="Unassembled WGS sequence"/>
</dbReference>
<dbReference type="AlphaFoldDB" id="A0AAV4SKK4"/>
<reference evidence="2 3" key="1">
    <citation type="submission" date="2021-06" db="EMBL/GenBank/DDBJ databases">
        <title>Caerostris extrusa draft genome.</title>
        <authorList>
            <person name="Kono N."/>
            <person name="Arakawa K."/>
        </authorList>
    </citation>
    <scope>NUCLEOTIDE SEQUENCE [LARGE SCALE GENOMIC DNA]</scope>
</reference>